<organism evidence="2">
    <name type="scientific">Alexandrium monilatum</name>
    <dbReference type="NCBI Taxonomy" id="311494"/>
    <lineage>
        <taxon>Eukaryota</taxon>
        <taxon>Sar</taxon>
        <taxon>Alveolata</taxon>
        <taxon>Dinophyceae</taxon>
        <taxon>Gonyaulacales</taxon>
        <taxon>Pyrocystaceae</taxon>
        <taxon>Alexandrium</taxon>
    </lineage>
</organism>
<feature type="region of interest" description="Disordered" evidence="1">
    <location>
        <begin position="83"/>
        <end position="108"/>
    </location>
</feature>
<protein>
    <recommendedName>
        <fullName evidence="3">SnoaL-like domain-containing protein</fullName>
    </recommendedName>
</protein>
<reference evidence="2" key="1">
    <citation type="submission" date="2021-01" db="EMBL/GenBank/DDBJ databases">
        <authorList>
            <person name="Corre E."/>
            <person name="Pelletier E."/>
            <person name="Niang G."/>
            <person name="Scheremetjew M."/>
            <person name="Finn R."/>
            <person name="Kale V."/>
            <person name="Holt S."/>
            <person name="Cochrane G."/>
            <person name="Meng A."/>
            <person name="Brown T."/>
            <person name="Cohen L."/>
        </authorList>
    </citation>
    <scope>NUCLEOTIDE SEQUENCE</scope>
    <source>
        <strain evidence="2">CCMP3105</strain>
    </source>
</reference>
<dbReference type="Gene3D" id="3.10.450.50">
    <property type="match status" value="1"/>
</dbReference>
<sequence>MADLQPAAQADAISLTKRMDELLAAKDLTALKAMYHPDIESVKPNGECIKGVEANFGTFERLIANQFPNIEIESFNFEMIEGEQENNGDDNGEKNDETVTSGTSSCTSSCSFDTITRCNNEAIVVDGVTKLAANAIYKVRKQNTFKDGLLIKVMMMSDQSAVVCKDGEV</sequence>
<dbReference type="EMBL" id="HBNR01064780">
    <property type="protein sequence ID" value="CAE4636083.1"/>
    <property type="molecule type" value="Transcribed_RNA"/>
</dbReference>
<evidence type="ECO:0000256" key="1">
    <source>
        <dbReference type="SAM" id="MobiDB-lite"/>
    </source>
</evidence>
<proteinExistence type="predicted"/>
<gene>
    <name evidence="2" type="ORF">AMON00008_LOCUS45746</name>
</gene>
<dbReference type="InterPro" id="IPR032710">
    <property type="entry name" value="NTF2-like_dom_sf"/>
</dbReference>
<accession>A0A7S4S8X7</accession>
<dbReference type="SUPFAM" id="SSF54427">
    <property type="entry name" value="NTF2-like"/>
    <property type="match status" value="1"/>
</dbReference>
<evidence type="ECO:0008006" key="3">
    <source>
        <dbReference type="Google" id="ProtNLM"/>
    </source>
</evidence>
<name>A0A7S4S8X7_9DINO</name>
<dbReference type="AlphaFoldDB" id="A0A7S4S8X7"/>
<evidence type="ECO:0000313" key="2">
    <source>
        <dbReference type="EMBL" id="CAE4636083.1"/>
    </source>
</evidence>
<feature type="compositionally biased region" description="Low complexity" evidence="1">
    <location>
        <begin position="98"/>
        <end position="108"/>
    </location>
</feature>